<proteinExistence type="inferred from homology"/>
<dbReference type="InterPro" id="IPR044861">
    <property type="entry name" value="IPNS-like_FE2OG_OXY"/>
</dbReference>
<keyword evidence="2" id="KW-0560">Oxidoreductase</keyword>
<dbReference type="GO" id="GO:0046872">
    <property type="term" value="F:metal ion binding"/>
    <property type="evidence" value="ECO:0007669"/>
    <property type="project" value="UniProtKB-KW"/>
</dbReference>
<dbReference type="SUPFAM" id="SSF51197">
    <property type="entry name" value="Clavaminate synthase-like"/>
    <property type="match status" value="1"/>
</dbReference>
<sequence>MANFYEKRLPDGTKICVANLDTISLRDLESGDAEEIHKLSSVMTSQGIFYIDFHGSQMGTILSEKLGEIYYVTQEYFDQSHDMKVKDFRADQKHSQDRGYKFCSTDETFEMAYDELVKGDLALPPILHQSKYSLKYFSEICHNTALSILRALSNTISTGEPLTRYHMKSGTSDSGLKLVYEPFITDKSQVCDNTHTDSGILTLLFYDEWGLEVQLQDGKWAYVAPVSGCAVVNVADYLEGISDNRFRSVLHRVTQPVDGFAKRYFLSYFLRPVGKILSESS</sequence>
<protein>
    <recommendedName>
        <fullName evidence="3">Fe2OG dioxygenase domain-containing protein</fullName>
    </recommendedName>
</protein>
<dbReference type="Gene3D" id="2.60.120.330">
    <property type="entry name" value="B-lactam Antibiotic, Isopenicillin N Synthase, Chain"/>
    <property type="match status" value="1"/>
</dbReference>
<evidence type="ECO:0000256" key="2">
    <source>
        <dbReference type="RuleBase" id="RU003682"/>
    </source>
</evidence>
<keyword evidence="5" id="KW-1185">Reference proteome</keyword>
<dbReference type="OrthoDB" id="288590at2759"/>
<feature type="domain" description="Fe2OG dioxygenase" evidence="3">
    <location>
        <begin position="171"/>
        <end position="272"/>
    </location>
</feature>
<evidence type="ECO:0000256" key="1">
    <source>
        <dbReference type="ARBA" id="ARBA00008056"/>
    </source>
</evidence>
<dbReference type="PROSITE" id="PS51471">
    <property type="entry name" value="FE2OG_OXY"/>
    <property type="match status" value="1"/>
</dbReference>
<gene>
    <name evidence="4" type="ORF">H072_6855</name>
</gene>
<evidence type="ECO:0000313" key="4">
    <source>
        <dbReference type="EMBL" id="EPS39380.1"/>
    </source>
</evidence>
<comment type="caution">
    <text evidence="4">The sequence shown here is derived from an EMBL/GenBank/DDBJ whole genome shotgun (WGS) entry which is preliminary data.</text>
</comment>
<dbReference type="HOGENOM" id="CLU_010119_4_1_1"/>
<dbReference type="PANTHER" id="PTHR47990">
    <property type="entry name" value="2-OXOGLUTARATE (2OG) AND FE(II)-DEPENDENT OXYGENASE SUPERFAMILY PROTEIN-RELATED"/>
    <property type="match status" value="1"/>
</dbReference>
<dbReference type="Pfam" id="PF03171">
    <property type="entry name" value="2OG-FeII_Oxy"/>
    <property type="match status" value="1"/>
</dbReference>
<name>S8A8Q9_DACHA</name>
<dbReference type="eggNOG" id="KOG0143">
    <property type="taxonomic scope" value="Eukaryota"/>
</dbReference>
<dbReference type="Proteomes" id="UP000015100">
    <property type="component" value="Unassembled WGS sequence"/>
</dbReference>
<comment type="similarity">
    <text evidence="1 2">Belongs to the iron/ascorbate-dependent oxidoreductase family.</text>
</comment>
<keyword evidence="2" id="KW-0408">Iron</keyword>
<dbReference type="STRING" id="1284197.S8A8Q9"/>
<dbReference type="EMBL" id="AQGS01000474">
    <property type="protein sequence ID" value="EPS39380.1"/>
    <property type="molecule type" value="Genomic_DNA"/>
</dbReference>
<dbReference type="InterPro" id="IPR050231">
    <property type="entry name" value="Iron_ascorbate_oxido_reductase"/>
</dbReference>
<dbReference type="AlphaFoldDB" id="S8A8Q9"/>
<dbReference type="InterPro" id="IPR005123">
    <property type="entry name" value="Oxoglu/Fe-dep_dioxygenase_dom"/>
</dbReference>
<reference evidence="5" key="2">
    <citation type="submission" date="2013-04" db="EMBL/GenBank/DDBJ databases">
        <title>Genomic mechanisms accounting for the adaptation to parasitism in nematode-trapping fungi.</title>
        <authorList>
            <person name="Ahren D.G."/>
        </authorList>
    </citation>
    <scope>NUCLEOTIDE SEQUENCE [LARGE SCALE GENOMIC DNA]</scope>
    <source>
        <strain evidence="5">CBS 200.50</strain>
    </source>
</reference>
<reference evidence="4 5" key="1">
    <citation type="journal article" date="2013" name="PLoS Genet.">
        <title>Genomic mechanisms accounting for the adaptation to parasitism in nematode-trapping fungi.</title>
        <authorList>
            <person name="Meerupati T."/>
            <person name="Andersson K.M."/>
            <person name="Friman E."/>
            <person name="Kumar D."/>
            <person name="Tunlid A."/>
            <person name="Ahren D."/>
        </authorList>
    </citation>
    <scope>NUCLEOTIDE SEQUENCE [LARGE SCALE GENOMIC DNA]</scope>
    <source>
        <strain evidence="4 5">CBS 200.50</strain>
    </source>
</reference>
<evidence type="ECO:0000313" key="5">
    <source>
        <dbReference type="Proteomes" id="UP000015100"/>
    </source>
</evidence>
<dbReference type="OMA" id="TFEYYEI"/>
<keyword evidence="2" id="KW-0479">Metal-binding</keyword>
<evidence type="ECO:0000259" key="3">
    <source>
        <dbReference type="PROSITE" id="PS51471"/>
    </source>
</evidence>
<dbReference type="GO" id="GO:0016491">
    <property type="term" value="F:oxidoreductase activity"/>
    <property type="evidence" value="ECO:0007669"/>
    <property type="project" value="UniProtKB-KW"/>
</dbReference>
<accession>S8A8Q9</accession>
<dbReference type="InterPro" id="IPR027443">
    <property type="entry name" value="IPNS-like_sf"/>
</dbReference>
<organism evidence="4 5">
    <name type="scientific">Dactylellina haptotyla (strain CBS 200.50)</name>
    <name type="common">Nematode-trapping fungus</name>
    <name type="synonym">Monacrosporium haptotylum</name>
    <dbReference type="NCBI Taxonomy" id="1284197"/>
    <lineage>
        <taxon>Eukaryota</taxon>
        <taxon>Fungi</taxon>
        <taxon>Dikarya</taxon>
        <taxon>Ascomycota</taxon>
        <taxon>Pezizomycotina</taxon>
        <taxon>Orbiliomycetes</taxon>
        <taxon>Orbiliales</taxon>
        <taxon>Orbiliaceae</taxon>
        <taxon>Dactylellina</taxon>
    </lineage>
</organism>